<name>A0A392QU96_9FABA</name>
<keyword evidence="3" id="KW-1185">Reference proteome</keyword>
<dbReference type="Proteomes" id="UP000265520">
    <property type="component" value="Unassembled WGS sequence"/>
</dbReference>
<feature type="compositionally biased region" description="Basic and acidic residues" evidence="1">
    <location>
        <begin position="22"/>
        <end position="31"/>
    </location>
</feature>
<proteinExistence type="predicted"/>
<evidence type="ECO:0000313" key="2">
    <source>
        <dbReference type="EMBL" id="MCI27096.1"/>
    </source>
</evidence>
<sequence>YADVGVSEIELEKIQWPVQRRHRDDGGESCRCEAGTETTAMKESRRTGSSPSFFL</sequence>
<reference evidence="2 3" key="1">
    <citation type="journal article" date="2018" name="Front. Plant Sci.">
        <title>Red Clover (Trifolium pratense) and Zigzag Clover (T. medium) - A Picture of Genomic Similarities and Differences.</title>
        <authorList>
            <person name="Dluhosova J."/>
            <person name="Istvanek J."/>
            <person name="Nedelnik J."/>
            <person name="Repkova J."/>
        </authorList>
    </citation>
    <scope>NUCLEOTIDE SEQUENCE [LARGE SCALE GENOMIC DNA]</scope>
    <source>
        <strain evidence="3">cv. 10/8</strain>
        <tissue evidence="2">Leaf</tissue>
    </source>
</reference>
<accession>A0A392QU96</accession>
<organism evidence="2 3">
    <name type="scientific">Trifolium medium</name>
    <dbReference type="NCBI Taxonomy" id="97028"/>
    <lineage>
        <taxon>Eukaryota</taxon>
        <taxon>Viridiplantae</taxon>
        <taxon>Streptophyta</taxon>
        <taxon>Embryophyta</taxon>
        <taxon>Tracheophyta</taxon>
        <taxon>Spermatophyta</taxon>
        <taxon>Magnoliopsida</taxon>
        <taxon>eudicotyledons</taxon>
        <taxon>Gunneridae</taxon>
        <taxon>Pentapetalae</taxon>
        <taxon>rosids</taxon>
        <taxon>fabids</taxon>
        <taxon>Fabales</taxon>
        <taxon>Fabaceae</taxon>
        <taxon>Papilionoideae</taxon>
        <taxon>50 kb inversion clade</taxon>
        <taxon>NPAAA clade</taxon>
        <taxon>Hologalegina</taxon>
        <taxon>IRL clade</taxon>
        <taxon>Trifolieae</taxon>
        <taxon>Trifolium</taxon>
    </lineage>
</organism>
<dbReference type="EMBL" id="LXQA010157354">
    <property type="protein sequence ID" value="MCI27096.1"/>
    <property type="molecule type" value="Genomic_DNA"/>
</dbReference>
<evidence type="ECO:0000313" key="3">
    <source>
        <dbReference type="Proteomes" id="UP000265520"/>
    </source>
</evidence>
<feature type="non-terminal residue" evidence="2">
    <location>
        <position position="1"/>
    </location>
</feature>
<dbReference type="AlphaFoldDB" id="A0A392QU96"/>
<evidence type="ECO:0000256" key="1">
    <source>
        <dbReference type="SAM" id="MobiDB-lite"/>
    </source>
</evidence>
<protein>
    <submittedName>
        <fullName evidence="2">Uncharacterized protein</fullName>
    </submittedName>
</protein>
<comment type="caution">
    <text evidence="2">The sequence shown here is derived from an EMBL/GenBank/DDBJ whole genome shotgun (WGS) entry which is preliminary data.</text>
</comment>
<feature type="region of interest" description="Disordered" evidence="1">
    <location>
        <begin position="20"/>
        <end position="55"/>
    </location>
</feature>